<gene>
    <name evidence="1" type="ORF">FUA22_06550</name>
</gene>
<proteinExistence type="predicted"/>
<dbReference type="InterPro" id="IPR035986">
    <property type="entry name" value="PKD_dom_sf"/>
</dbReference>
<evidence type="ECO:0000313" key="2">
    <source>
        <dbReference type="Proteomes" id="UP000321080"/>
    </source>
</evidence>
<evidence type="ECO:0008006" key="3">
    <source>
        <dbReference type="Google" id="ProtNLM"/>
    </source>
</evidence>
<protein>
    <recommendedName>
        <fullName evidence="3">PKD domain-containing protein</fullName>
    </recommendedName>
</protein>
<dbReference type="EMBL" id="VRKQ01000008">
    <property type="protein sequence ID" value="TXG39526.1"/>
    <property type="molecule type" value="Genomic_DNA"/>
</dbReference>
<organism evidence="1 2">
    <name type="scientific">Seonamhaeicola maritimus</name>
    <dbReference type="NCBI Taxonomy" id="2591822"/>
    <lineage>
        <taxon>Bacteria</taxon>
        <taxon>Pseudomonadati</taxon>
        <taxon>Bacteroidota</taxon>
        <taxon>Flavobacteriia</taxon>
        <taxon>Flavobacteriales</taxon>
        <taxon>Flavobacteriaceae</taxon>
    </lineage>
</organism>
<dbReference type="OrthoDB" id="1150003at2"/>
<evidence type="ECO:0000313" key="1">
    <source>
        <dbReference type="EMBL" id="TXG39526.1"/>
    </source>
</evidence>
<comment type="caution">
    <text evidence="1">The sequence shown here is derived from an EMBL/GenBank/DDBJ whole genome shotgun (WGS) entry which is preliminary data.</text>
</comment>
<keyword evidence="2" id="KW-1185">Reference proteome</keyword>
<dbReference type="PROSITE" id="PS51257">
    <property type="entry name" value="PROKAR_LIPOPROTEIN"/>
    <property type="match status" value="1"/>
</dbReference>
<dbReference type="SUPFAM" id="SSF49299">
    <property type="entry name" value="PKD domain"/>
    <property type="match status" value="1"/>
</dbReference>
<dbReference type="Proteomes" id="UP000321080">
    <property type="component" value="Unassembled WGS sequence"/>
</dbReference>
<sequence length="290" mass="30668">MNLSIKLKSITKFLSVVILAAIMSCQPDKLGEGNGLVASDLDASFTITQVTDNNNNTYLFTADNDQYITSSWDVTGGDGISVGDTEEVFIPDAGIYNVKHTVTGIGGAANIVTKTLNVEISDPIAGNIVKGGRFDTDDDIAEWTVLNISASGTEWTLADGKATVTGGGWNQKGLYQTVDVIEGLTYKVDMLVSSTSGVQNTWFEVFASSTQPVDGSDYSDGGAIAKFSTWGGCANEPFSGKLSIVGCDFNGEQGIYIAEATETIYLVIKCGGEDLKDGVSIDNVEMRALN</sequence>
<accession>A0A5C7GLZ1</accession>
<dbReference type="RefSeq" id="WP_147767096.1">
    <property type="nucleotide sequence ID" value="NZ_CANNCE010000004.1"/>
</dbReference>
<dbReference type="AlphaFoldDB" id="A0A5C7GLZ1"/>
<reference evidence="1 2" key="1">
    <citation type="submission" date="2019-08" db="EMBL/GenBank/DDBJ databases">
        <title>Seonamhaeicola sediminis sp. nov., isolated from marine sediment.</title>
        <authorList>
            <person name="Cao W.R."/>
        </authorList>
    </citation>
    <scope>NUCLEOTIDE SEQUENCE [LARGE SCALE GENOMIC DNA]</scope>
    <source>
        <strain evidence="1 2">1505</strain>
    </source>
</reference>
<name>A0A5C7GLZ1_9FLAO</name>